<feature type="chain" id="PRO_5014788628" description="Zn(2)-C6 fungal-type domain-containing protein" evidence="2">
    <location>
        <begin position="19"/>
        <end position="494"/>
    </location>
</feature>
<gene>
    <name evidence="3" type="ORF">PCASD_00197</name>
</gene>
<feature type="compositionally biased region" description="Basic and acidic residues" evidence="1">
    <location>
        <begin position="66"/>
        <end position="78"/>
    </location>
</feature>
<feature type="signal peptide" evidence="2">
    <location>
        <begin position="1"/>
        <end position="18"/>
    </location>
</feature>
<accession>A0A2N5VQW3</accession>
<dbReference type="AlphaFoldDB" id="A0A2N5VQW3"/>
<evidence type="ECO:0008006" key="5">
    <source>
        <dbReference type="Google" id="ProtNLM"/>
    </source>
</evidence>
<sequence length="494" mass="50063">MISTALFTAILLASATNALQSYNTQPQRQASYLSSQANHGQNNAPNAVVPASHPVAAAGPTYTRPGDNDAGHSRDAHGKKARRQLQQAGPAGKQDAAIPGRQDGGMASTSSSRWGGPAMPAGGVAPTNYSRPANHSQPANYSEPGGPAMPAGGVRMAQTNSSQLGGPAMPAGADNDAGHSRDAHGKMARRQLQQAGPAGKQDASIPGRQDGGMAPTNSSRWGSPAMPAGGVAPTNYSRPANHSQPANYSQPGGPAMPAGGVRMAQTNSSQSGGPAMPAGADNDAGHSSDAHGKIAQRQLQQAGPASKQDAAIPGPPDGGMAPTNSSRWGGPAMPAGGVAPTNYSQPTNHSQPGGPAMSVGAEYREASRANTSMTPPAEENAYGPSGLQHAAGLQARNDAFTGRQAGGVSQSGGPVMPAGVEHQEATHAHTSMASPAAPNAHGQSDHQHAAGLHTRTTASRCKIPKRCQSPRCNTPTSCNALHKYCAKKALRCRH</sequence>
<evidence type="ECO:0000313" key="4">
    <source>
        <dbReference type="Proteomes" id="UP000235392"/>
    </source>
</evidence>
<name>A0A2N5VQW3_9BASI</name>
<feature type="compositionally biased region" description="Low complexity" evidence="1">
    <location>
        <begin position="115"/>
        <end position="126"/>
    </location>
</feature>
<evidence type="ECO:0000256" key="1">
    <source>
        <dbReference type="SAM" id="MobiDB-lite"/>
    </source>
</evidence>
<proteinExistence type="predicted"/>
<feature type="compositionally biased region" description="Polar residues" evidence="1">
    <location>
        <begin position="30"/>
        <end position="41"/>
    </location>
</feature>
<dbReference type="EMBL" id="PGCI01000001">
    <property type="protein sequence ID" value="PLW52383.1"/>
    <property type="molecule type" value="Genomic_DNA"/>
</dbReference>
<feature type="region of interest" description="Disordered" evidence="1">
    <location>
        <begin position="424"/>
        <end position="458"/>
    </location>
</feature>
<keyword evidence="2" id="KW-0732">Signal</keyword>
<feature type="compositionally biased region" description="Basic and acidic residues" evidence="1">
    <location>
        <begin position="176"/>
        <end position="185"/>
    </location>
</feature>
<dbReference type="Proteomes" id="UP000235392">
    <property type="component" value="Unassembled WGS sequence"/>
</dbReference>
<feature type="compositionally biased region" description="Polar residues" evidence="1">
    <location>
        <begin position="341"/>
        <end position="351"/>
    </location>
</feature>
<feature type="compositionally biased region" description="Polar residues" evidence="1">
    <location>
        <begin position="127"/>
        <end position="140"/>
    </location>
</feature>
<feature type="compositionally biased region" description="Low complexity" evidence="1">
    <location>
        <begin position="42"/>
        <end position="58"/>
    </location>
</feature>
<protein>
    <recommendedName>
        <fullName evidence="5">Zn(2)-C6 fungal-type domain-containing protein</fullName>
    </recommendedName>
</protein>
<evidence type="ECO:0000313" key="3">
    <source>
        <dbReference type="EMBL" id="PLW52383.1"/>
    </source>
</evidence>
<feature type="compositionally biased region" description="Low complexity" evidence="1">
    <location>
        <begin position="329"/>
        <end position="340"/>
    </location>
</feature>
<reference evidence="3 4" key="1">
    <citation type="submission" date="2017-11" db="EMBL/GenBank/DDBJ databases">
        <title>De novo assembly and phasing of dikaryotic genomes from two isolates of Puccinia coronata f. sp. avenae, the causal agent of oat crown rust.</title>
        <authorList>
            <person name="Miller M.E."/>
            <person name="Zhang Y."/>
            <person name="Omidvar V."/>
            <person name="Sperschneider J."/>
            <person name="Schwessinger B."/>
            <person name="Raley C."/>
            <person name="Palmer J.M."/>
            <person name="Garnica D."/>
            <person name="Upadhyaya N."/>
            <person name="Rathjen J."/>
            <person name="Taylor J.M."/>
            <person name="Park R.F."/>
            <person name="Dodds P.N."/>
            <person name="Hirsch C.D."/>
            <person name="Kianian S.F."/>
            <person name="Figueroa M."/>
        </authorList>
    </citation>
    <scope>NUCLEOTIDE SEQUENCE [LARGE SCALE GENOMIC DNA]</scope>
    <source>
        <strain evidence="3">12SD80</strain>
    </source>
</reference>
<feature type="region of interest" description="Disordered" evidence="1">
    <location>
        <begin position="30"/>
        <end position="358"/>
    </location>
</feature>
<evidence type="ECO:0000256" key="2">
    <source>
        <dbReference type="SAM" id="SignalP"/>
    </source>
</evidence>
<feature type="compositionally biased region" description="Polar residues" evidence="1">
    <location>
        <begin position="234"/>
        <end position="250"/>
    </location>
</feature>
<organism evidence="3 4">
    <name type="scientific">Puccinia coronata f. sp. avenae</name>
    <dbReference type="NCBI Taxonomy" id="200324"/>
    <lineage>
        <taxon>Eukaryota</taxon>
        <taxon>Fungi</taxon>
        <taxon>Dikarya</taxon>
        <taxon>Basidiomycota</taxon>
        <taxon>Pucciniomycotina</taxon>
        <taxon>Pucciniomycetes</taxon>
        <taxon>Pucciniales</taxon>
        <taxon>Pucciniaceae</taxon>
        <taxon>Puccinia</taxon>
    </lineage>
</organism>
<comment type="caution">
    <text evidence="3">The sequence shown here is derived from an EMBL/GenBank/DDBJ whole genome shotgun (WGS) entry which is preliminary data.</text>
</comment>
<feature type="compositionally biased region" description="Basic and acidic residues" evidence="1">
    <location>
        <begin position="283"/>
        <end position="292"/>
    </location>
</feature>